<proteinExistence type="predicted"/>
<feature type="transmembrane region" description="Helical" evidence="1">
    <location>
        <begin position="17"/>
        <end position="35"/>
    </location>
</feature>
<dbReference type="EMBL" id="BARW01039525">
    <property type="protein sequence ID" value="GAJ21026.1"/>
    <property type="molecule type" value="Genomic_DNA"/>
</dbReference>
<dbReference type="SUPFAM" id="SSF100950">
    <property type="entry name" value="NagB/RpiA/CoA transferase-like"/>
    <property type="match status" value="1"/>
</dbReference>
<keyword evidence="1" id="KW-1133">Transmembrane helix</keyword>
<dbReference type="GO" id="GO:0006084">
    <property type="term" value="P:acetyl-CoA metabolic process"/>
    <property type="evidence" value="ECO:0007669"/>
    <property type="project" value="InterPro"/>
</dbReference>
<evidence type="ECO:0000256" key="1">
    <source>
        <dbReference type="SAM" id="Phobius"/>
    </source>
</evidence>
<dbReference type="Pfam" id="PF04223">
    <property type="entry name" value="CitF"/>
    <property type="match status" value="1"/>
</dbReference>
<dbReference type="PANTHER" id="PTHR40596">
    <property type="entry name" value="CITRATE LYASE ALPHA CHAIN"/>
    <property type="match status" value="1"/>
</dbReference>
<dbReference type="GO" id="GO:0008814">
    <property type="term" value="F:citrate CoA-transferase activity"/>
    <property type="evidence" value="ECO:0007669"/>
    <property type="project" value="InterPro"/>
</dbReference>
<dbReference type="PANTHER" id="PTHR40596:SF1">
    <property type="entry name" value="CITRATE LYASE ALPHA CHAIN"/>
    <property type="match status" value="1"/>
</dbReference>
<organism evidence="3">
    <name type="scientific">marine sediment metagenome</name>
    <dbReference type="NCBI Taxonomy" id="412755"/>
    <lineage>
        <taxon>unclassified sequences</taxon>
        <taxon>metagenomes</taxon>
        <taxon>ecological metagenomes</taxon>
    </lineage>
</organism>
<comment type="caution">
    <text evidence="3">The sequence shown here is derived from an EMBL/GenBank/DDBJ whole genome shotgun (WGS) entry which is preliminary data.</text>
</comment>
<sequence length="87" mass="9299">ERVAQVVEASGLFQNGFSFQTGAGGIALAVAKYIGKEMERRRIKGSFGCGGITGYFVQMLEKNLFKALFDVQSSRACVAISLGSVMV</sequence>
<dbReference type="InterPro" id="IPR037171">
    <property type="entry name" value="NagB/RpiA_transferase-like"/>
</dbReference>
<dbReference type="Gene3D" id="3.40.1080.10">
    <property type="entry name" value="Glutaconate Coenzyme A-transferase"/>
    <property type="match status" value="1"/>
</dbReference>
<protein>
    <submittedName>
        <fullName evidence="3">Uncharacterized protein</fullName>
    </submittedName>
</protein>
<dbReference type="InterPro" id="IPR006472">
    <property type="entry name" value="Citrate_lyase_asu"/>
</dbReference>
<dbReference type="AlphaFoldDB" id="X1UU87"/>
<accession>X1UU87</accession>
<gene>
    <name evidence="2" type="ORF">S12H4_60166</name>
    <name evidence="3" type="ORF">S12H4_60172</name>
</gene>
<name>X1UU87_9ZZZZ</name>
<keyword evidence="1" id="KW-0472">Membrane</keyword>
<keyword evidence="1" id="KW-0812">Transmembrane</keyword>
<dbReference type="GO" id="GO:0005737">
    <property type="term" value="C:cytoplasm"/>
    <property type="evidence" value="ECO:0007669"/>
    <property type="project" value="InterPro"/>
</dbReference>
<dbReference type="GO" id="GO:0009346">
    <property type="term" value="C:ATP-independent citrate lyase complex"/>
    <property type="evidence" value="ECO:0007669"/>
    <property type="project" value="InterPro"/>
</dbReference>
<evidence type="ECO:0000313" key="2">
    <source>
        <dbReference type="EMBL" id="GAJ21026.1"/>
    </source>
</evidence>
<feature type="non-terminal residue" evidence="3">
    <location>
        <position position="1"/>
    </location>
</feature>
<dbReference type="EMBL" id="BARW01039529">
    <property type="protein sequence ID" value="GAJ21058.1"/>
    <property type="molecule type" value="Genomic_DNA"/>
</dbReference>
<reference evidence="3" key="1">
    <citation type="journal article" date="2014" name="Front. Microbiol.">
        <title>High frequency of phylogenetically diverse reductive dehalogenase-homologous genes in deep subseafloor sedimentary metagenomes.</title>
        <authorList>
            <person name="Kawai M."/>
            <person name="Futagami T."/>
            <person name="Toyoda A."/>
            <person name="Takaki Y."/>
            <person name="Nishi S."/>
            <person name="Hori S."/>
            <person name="Arai W."/>
            <person name="Tsubouchi T."/>
            <person name="Morono Y."/>
            <person name="Uchiyama I."/>
            <person name="Ito T."/>
            <person name="Fujiyama A."/>
            <person name="Inagaki F."/>
            <person name="Takami H."/>
        </authorList>
    </citation>
    <scope>NUCLEOTIDE SEQUENCE</scope>
    <source>
        <strain evidence="3">Expedition CK06-06</strain>
    </source>
</reference>
<evidence type="ECO:0000313" key="3">
    <source>
        <dbReference type="EMBL" id="GAJ21058.1"/>
    </source>
</evidence>